<dbReference type="PANTHER" id="PTHR11668:SF494">
    <property type="entry name" value="PROTEIN PHOSPHATASE, PUTATIVE-RELATED"/>
    <property type="match status" value="1"/>
</dbReference>
<dbReference type="InterPro" id="IPR029052">
    <property type="entry name" value="Metallo-depent_PP-like"/>
</dbReference>
<dbReference type="VEuPathDB" id="TrichDB:TVAGG3_0253510"/>
<evidence type="ECO:0000256" key="1">
    <source>
        <dbReference type="RuleBase" id="RU004273"/>
    </source>
</evidence>
<dbReference type="SUPFAM" id="SSF56300">
    <property type="entry name" value="Metallo-dependent phosphatases"/>
    <property type="match status" value="1"/>
</dbReference>
<dbReference type="Gene3D" id="3.60.21.10">
    <property type="match status" value="1"/>
</dbReference>
<sequence length="358" mass="40662">MIRNIQTLSLMLSQCIIEAFKNINIESCLKDIQVPQLKTYDLLQLLKMVKNVFQSEPTLLNLEGNFNVIGDLHGNLRDLLRILKFSQSNLNNSRFIFLGDLVDRGDFSVEILILLFSLKLAYPTQIYLLRGNHEFIQVNAEYGFRSQVLSQYNEYIFQLFNDIFSYFPLAAVVNNSYFLVHGGIGPNVENLSQIQSIPKPIISFQSNPIITALVWSDPCENINWFGDNSRGKGYFFGIDAVRQFLEIIRSHECANGSKLQLGSNVVTVFSTSYYIVNPINSCGIVEITSPCNYVTHLLEPKLSIKKQDVTCVPFDINSNGDVIKRKIVLKSSKSHSEFKKISCAVKLQKLKNVIVRKD</sequence>
<dbReference type="SMR" id="A2FXD1"/>
<evidence type="ECO:0000259" key="2">
    <source>
        <dbReference type="PROSITE" id="PS00125"/>
    </source>
</evidence>
<dbReference type="PRINTS" id="PR00114">
    <property type="entry name" value="STPHPHTASE"/>
</dbReference>
<reference evidence="3" key="1">
    <citation type="submission" date="2006-10" db="EMBL/GenBank/DDBJ databases">
        <authorList>
            <person name="Amadeo P."/>
            <person name="Zhao Q."/>
            <person name="Wortman J."/>
            <person name="Fraser-Liggett C."/>
            <person name="Carlton J."/>
        </authorList>
    </citation>
    <scope>NUCLEOTIDE SEQUENCE</scope>
    <source>
        <strain evidence="3">G3</strain>
    </source>
</reference>
<dbReference type="EMBL" id="DS114108">
    <property type="protein sequence ID" value="EAX90436.1"/>
    <property type="molecule type" value="Genomic_DNA"/>
</dbReference>
<dbReference type="VEuPathDB" id="TrichDB:TVAG_304990"/>
<comment type="catalytic activity">
    <reaction evidence="1">
        <text>O-phospho-L-threonyl-[protein] + H2O = L-threonyl-[protein] + phosphate</text>
        <dbReference type="Rhea" id="RHEA:47004"/>
        <dbReference type="Rhea" id="RHEA-COMP:11060"/>
        <dbReference type="Rhea" id="RHEA-COMP:11605"/>
        <dbReference type="ChEBI" id="CHEBI:15377"/>
        <dbReference type="ChEBI" id="CHEBI:30013"/>
        <dbReference type="ChEBI" id="CHEBI:43474"/>
        <dbReference type="ChEBI" id="CHEBI:61977"/>
        <dbReference type="EC" id="3.1.3.16"/>
    </reaction>
</comment>
<dbReference type="CDD" id="cd00144">
    <property type="entry name" value="MPP_PPP_family"/>
    <property type="match status" value="1"/>
</dbReference>
<evidence type="ECO:0000313" key="3">
    <source>
        <dbReference type="EMBL" id="EAX90436.1"/>
    </source>
</evidence>
<dbReference type="STRING" id="5722.A2FXD1"/>
<dbReference type="RefSeq" id="XP_001303366.1">
    <property type="nucleotide sequence ID" value="XM_001303365.1"/>
</dbReference>
<dbReference type="SMART" id="SM00156">
    <property type="entry name" value="PP2Ac"/>
    <property type="match status" value="1"/>
</dbReference>
<accession>A2FXD1</accession>
<dbReference type="PANTHER" id="PTHR11668">
    <property type="entry name" value="SERINE/THREONINE PROTEIN PHOSPHATASE"/>
    <property type="match status" value="1"/>
</dbReference>
<proteinExistence type="inferred from homology"/>
<dbReference type="PROSITE" id="PS00125">
    <property type="entry name" value="SER_THR_PHOSPHATASE"/>
    <property type="match status" value="1"/>
</dbReference>
<feature type="domain" description="Serine/threonine specific protein phosphatases" evidence="2">
    <location>
        <begin position="129"/>
        <end position="134"/>
    </location>
</feature>
<keyword evidence="4" id="KW-1185">Reference proteome</keyword>
<dbReference type="GO" id="GO:0005634">
    <property type="term" value="C:nucleus"/>
    <property type="evidence" value="ECO:0000318"/>
    <property type="project" value="GO_Central"/>
</dbReference>
<dbReference type="InterPro" id="IPR050341">
    <property type="entry name" value="PP1_catalytic_subunit"/>
</dbReference>
<protein>
    <recommendedName>
        <fullName evidence="1">Serine/threonine-protein phosphatase</fullName>
        <ecNumber evidence="1">3.1.3.16</ecNumber>
    </recommendedName>
</protein>
<dbReference type="AlphaFoldDB" id="A2FXD1"/>
<dbReference type="Proteomes" id="UP000001542">
    <property type="component" value="Unassembled WGS sequence"/>
</dbReference>
<dbReference type="InterPro" id="IPR004843">
    <property type="entry name" value="Calcineurin-like_PHP"/>
</dbReference>
<gene>
    <name evidence="3" type="ORF">TVAG_304990</name>
</gene>
<dbReference type="eggNOG" id="KOG0374">
    <property type="taxonomic scope" value="Eukaryota"/>
</dbReference>
<dbReference type="InParanoid" id="A2FXD1"/>
<dbReference type="FunFam" id="3.60.21.10:FF:000069">
    <property type="entry name" value="Serine/threonine-protein phosphatase"/>
    <property type="match status" value="1"/>
</dbReference>
<reference evidence="3" key="2">
    <citation type="journal article" date="2007" name="Science">
        <title>Draft genome sequence of the sexually transmitted pathogen Trichomonas vaginalis.</title>
        <authorList>
            <person name="Carlton J.M."/>
            <person name="Hirt R.P."/>
            <person name="Silva J.C."/>
            <person name="Delcher A.L."/>
            <person name="Schatz M."/>
            <person name="Zhao Q."/>
            <person name="Wortman J.R."/>
            <person name="Bidwell S.L."/>
            <person name="Alsmark U.C.M."/>
            <person name="Besteiro S."/>
            <person name="Sicheritz-Ponten T."/>
            <person name="Noel C.J."/>
            <person name="Dacks J.B."/>
            <person name="Foster P.G."/>
            <person name="Simillion C."/>
            <person name="Van de Peer Y."/>
            <person name="Miranda-Saavedra D."/>
            <person name="Barton G.J."/>
            <person name="Westrop G.D."/>
            <person name="Mueller S."/>
            <person name="Dessi D."/>
            <person name="Fiori P.L."/>
            <person name="Ren Q."/>
            <person name="Paulsen I."/>
            <person name="Zhang H."/>
            <person name="Bastida-Corcuera F.D."/>
            <person name="Simoes-Barbosa A."/>
            <person name="Brown M.T."/>
            <person name="Hayes R.D."/>
            <person name="Mukherjee M."/>
            <person name="Okumura C.Y."/>
            <person name="Schneider R."/>
            <person name="Smith A.J."/>
            <person name="Vanacova S."/>
            <person name="Villalvazo M."/>
            <person name="Haas B.J."/>
            <person name="Pertea M."/>
            <person name="Feldblyum T.V."/>
            <person name="Utterback T.R."/>
            <person name="Shu C.L."/>
            <person name="Osoegawa K."/>
            <person name="de Jong P.J."/>
            <person name="Hrdy I."/>
            <person name="Horvathova L."/>
            <person name="Zubacova Z."/>
            <person name="Dolezal P."/>
            <person name="Malik S.B."/>
            <person name="Logsdon J.M. Jr."/>
            <person name="Henze K."/>
            <person name="Gupta A."/>
            <person name="Wang C.C."/>
            <person name="Dunne R.L."/>
            <person name="Upcroft J.A."/>
            <person name="Upcroft P."/>
            <person name="White O."/>
            <person name="Salzberg S.L."/>
            <person name="Tang P."/>
            <person name="Chiu C.-H."/>
            <person name="Lee Y.-S."/>
            <person name="Embley T.M."/>
            <person name="Coombs G.H."/>
            <person name="Mottram J.C."/>
            <person name="Tachezy J."/>
            <person name="Fraser-Liggett C.M."/>
            <person name="Johnson P.J."/>
        </authorList>
    </citation>
    <scope>NUCLEOTIDE SEQUENCE [LARGE SCALE GENOMIC DNA]</scope>
    <source>
        <strain evidence="3">G3</strain>
    </source>
</reference>
<dbReference type="EC" id="3.1.3.16" evidence="1"/>
<dbReference type="Pfam" id="PF00149">
    <property type="entry name" value="Metallophos"/>
    <property type="match status" value="1"/>
</dbReference>
<keyword evidence="1" id="KW-0378">Hydrolase</keyword>
<evidence type="ECO:0000313" key="4">
    <source>
        <dbReference type="Proteomes" id="UP000001542"/>
    </source>
</evidence>
<name>A2FXD1_TRIV3</name>
<dbReference type="GO" id="GO:0004722">
    <property type="term" value="F:protein serine/threonine phosphatase activity"/>
    <property type="evidence" value="ECO:0000318"/>
    <property type="project" value="GO_Central"/>
</dbReference>
<organism evidence="3 4">
    <name type="scientific">Trichomonas vaginalis (strain ATCC PRA-98 / G3)</name>
    <dbReference type="NCBI Taxonomy" id="412133"/>
    <lineage>
        <taxon>Eukaryota</taxon>
        <taxon>Metamonada</taxon>
        <taxon>Parabasalia</taxon>
        <taxon>Trichomonadida</taxon>
        <taxon>Trichomonadidae</taxon>
        <taxon>Trichomonas</taxon>
    </lineage>
</organism>
<dbReference type="GO" id="GO:0005737">
    <property type="term" value="C:cytoplasm"/>
    <property type="evidence" value="ECO:0000318"/>
    <property type="project" value="GO_Central"/>
</dbReference>
<comment type="similarity">
    <text evidence="1">Belongs to the PPP phosphatase family.</text>
</comment>
<dbReference type="InterPro" id="IPR006186">
    <property type="entry name" value="Ser/Thr-sp_prot-phosphatase"/>
</dbReference>
<dbReference type="KEGG" id="tva:4748121"/>